<reference evidence="8" key="1">
    <citation type="submission" date="2016-06" db="EMBL/GenBank/DDBJ databases">
        <title>De novo assembly and RNA-Seq shows season-dependent expression and editing in black bear kidneys.</title>
        <authorList>
            <person name="Korstanje R."/>
            <person name="Srivastava A."/>
            <person name="Sarsani V.K."/>
            <person name="Sheehan S.M."/>
            <person name="Seger R.L."/>
            <person name="Barter M.E."/>
            <person name="Lindqvist C."/>
            <person name="Brody L.C."/>
            <person name="Mullikin J.C."/>
        </authorList>
    </citation>
    <scope>NUCLEOTIDE SEQUENCE [LARGE SCALE GENOMIC DNA]</scope>
</reference>
<dbReference type="GeneTree" id="ENSGT00940000156595"/>
<dbReference type="Gene3D" id="3.20.20.70">
    <property type="entry name" value="Aldolase class I"/>
    <property type="match status" value="1"/>
</dbReference>
<feature type="domain" description="IMP dehydrogenase/GMP reductase" evidence="6">
    <location>
        <begin position="38"/>
        <end position="99"/>
    </location>
</feature>
<dbReference type="PANTHER" id="PTHR43170:SF3">
    <property type="entry name" value="GMP REDUCTASE 1"/>
    <property type="match status" value="1"/>
</dbReference>
<feature type="transmembrane region" description="Helical" evidence="5">
    <location>
        <begin position="6"/>
        <end position="25"/>
    </location>
</feature>
<protein>
    <recommendedName>
        <fullName evidence="2">GMP reductase</fullName>
        <ecNumber evidence="1">1.7.1.7</ecNumber>
    </recommendedName>
</protein>
<dbReference type="SUPFAM" id="SSF51412">
    <property type="entry name" value="Inosine monophosphate dehydrogenase (IMPDH)"/>
    <property type="match status" value="1"/>
</dbReference>
<dbReference type="Pfam" id="PF00478">
    <property type="entry name" value="IMPDH"/>
    <property type="match status" value="1"/>
</dbReference>
<dbReference type="PANTHER" id="PTHR43170">
    <property type="entry name" value="GMP REDUCTASE"/>
    <property type="match status" value="1"/>
</dbReference>
<proteinExistence type="predicted"/>
<evidence type="ECO:0000256" key="2">
    <source>
        <dbReference type="ARBA" id="ARBA00015800"/>
    </source>
</evidence>
<keyword evidence="5" id="KW-1133">Transmembrane helix</keyword>
<evidence type="ECO:0000313" key="8">
    <source>
        <dbReference type="Proteomes" id="UP000291022"/>
    </source>
</evidence>
<dbReference type="STRING" id="9643.ENSUAMP00000004451"/>
<name>A0A452QHF3_URSAM</name>
<dbReference type="AlphaFoldDB" id="A0A452QHF3"/>
<evidence type="ECO:0000256" key="1">
    <source>
        <dbReference type="ARBA" id="ARBA00012678"/>
    </source>
</evidence>
<organism evidence="7 8">
    <name type="scientific">Ursus americanus</name>
    <name type="common">American black bear</name>
    <name type="synonym">Euarctos americanus</name>
    <dbReference type="NCBI Taxonomy" id="9643"/>
    <lineage>
        <taxon>Eukaryota</taxon>
        <taxon>Metazoa</taxon>
        <taxon>Chordata</taxon>
        <taxon>Craniata</taxon>
        <taxon>Vertebrata</taxon>
        <taxon>Euteleostomi</taxon>
        <taxon>Mammalia</taxon>
        <taxon>Eutheria</taxon>
        <taxon>Laurasiatheria</taxon>
        <taxon>Carnivora</taxon>
        <taxon>Caniformia</taxon>
        <taxon>Ursidae</taxon>
        <taxon>Ursus</taxon>
    </lineage>
</organism>
<feature type="transmembrane region" description="Helical" evidence="5">
    <location>
        <begin position="134"/>
        <end position="158"/>
    </location>
</feature>
<dbReference type="Ensembl" id="ENSUAMT00000005075.1">
    <property type="protein sequence ID" value="ENSUAMP00000004451.1"/>
    <property type="gene ID" value="ENSUAMG00000004075.1"/>
</dbReference>
<keyword evidence="3" id="KW-0521">NADP</keyword>
<dbReference type="InterPro" id="IPR050139">
    <property type="entry name" value="GMP_reductase"/>
</dbReference>
<evidence type="ECO:0000256" key="4">
    <source>
        <dbReference type="ARBA" id="ARBA00023002"/>
    </source>
</evidence>
<dbReference type="InterPro" id="IPR013785">
    <property type="entry name" value="Aldolase_TIM"/>
</dbReference>
<evidence type="ECO:0000259" key="6">
    <source>
        <dbReference type="Pfam" id="PF00478"/>
    </source>
</evidence>
<evidence type="ECO:0000256" key="3">
    <source>
        <dbReference type="ARBA" id="ARBA00022857"/>
    </source>
</evidence>
<keyword evidence="5" id="KW-0472">Membrane</keyword>
<accession>A0A452QHF3</accession>
<reference evidence="7" key="2">
    <citation type="submission" date="2025-08" db="UniProtKB">
        <authorList>
            <consortium name="Ensembl"/>
        </authorList>
    </citation>
    <scope>IDENTIFICATION</scope>
</reference>
<dbReference type="Proteomes" id="UP000291022">
    <property type="component" value="Unassembled WGS sequence"/>
</dbReference>
<evidence type="ECO:0000313" key="7">
    <source>
        <dbReference type="Ensembl" id="ENSUAMP00000004451.1"/>
    </source>
</evidence>
<sequence length="161" mass="18177">MGPKNFVGPASYVTFILSLITFISFPETSRTSYADLKLDFKDVLLRPKRSSLRSRAEVDLERTFTFRNSKQTYSGIPIIVANMDTVGTFEMAVVMSQVGWWALFPLLLTRDRLSGAHPGPVWTQRRGERMEAFWVIYCGQTVQFGVLCMLGGACLPLATRR</sequence>
<dbReference type="GO" id="GO:0003920">
    <property type="term" value="F:GMP reductase activity"/>
    <property type="evidence" value="ECO:0007669"/>
    <property type="project" value="UniProtKB-EC"/>
</dbReference>
<keyword evidence="8" id="KW-1185">Reference proteome</keyword>
<reference evidence="7" key="3">
    <citation type="submission" date="2025-09" db="UniProtKB">
        <authorList>
            <consortium name="Ensembl"/>
        </authorList>
    </citation>
    <scope>IDENTIFICATION</scope>
</reference>
<keyword evidence="5" id="KW-0812">Transmembrane</keyword>
<dbReference type="InterPro" id="IPR001093">
    <property type="entry name" value="IMP_DH_GMPRt"/>
</dbReference>
<dbReference type="EC" id="1.7.1.7" evidence="1"/>
<evidence type="ECO:0000256" key="5">
    <source>
        <dbReference type="SAM" id="Phobius"/>
    </source>
</evidence>
<keyword evidence="4" id="KW-0560">Oxidoreductase</keyword>